<dbReference type="GO" id="GO:1902660">
    <property type="term" value="P:negative regulation of glucose mediated signaling pathway"/>
    <property type="evidence" value="ECO:0007669"/>
    <property type="project" value="TreeGrafter"/>
</dbReference>
<dbReference type="GO" id="GO:0004115">
    <property type="term" value="F:3',5'-cyclic-AMP phosphodiesterase activity"/>
    <property type="evidence" value="ECO:0007669"/>
    <property type="project" value="InterPro"/>
</dbReference>
<dbReference type="GO" id="GO:0006198">
    <property type="term" value="P:cAMP catabolic process"/>
    <property type="evidence" value="ECO:0007669"/>
    <property type="project" value="InterPro"/>
</dbReference>
<reference evidence="2" key="1">
    <citation type="journal article" date="2019" name="Environ. Microbiol.">
        <title>Fungal ecological strategies reflected in gene transcription - a case study of two litter decomposers.</title>
        <authorList>
            <person name="Barbi F."/>
            <person name="Kohler A."/>
            <person name="Barry K."/>
            <person name="Baskaran P."/>
            <person name="Daum C."/>
            <person name="Fauchery L."/>
            <person name="Ihrmark K."/>
            <person name="Kuo A."/>
            <person name="LaButti K."/>
            <person name="Lipzen A."/>
            <person name="Morin E."/>
            <person name="Grigoriev I.V."/>
            <person name="Henrissat B."/>
            <person name="Lindahl B."/>
            <person name="Martin F."/>
        </authorList>
    </citation>
    <scope>NUCLEOTIDE SEQUENCE</scope>
    <source>
        <strain evidence="2">JB14</strain>
    </source>
</reference>
<dbReference type="InterPro" id="IPR000396">
    <property type="entry name" value="Pdiesterase2"/>
</dbReference>
<dbReference type="OrthoDB" id="258495at2759"/>
<dbReference type="PANTHER" id="PTHR28283:SF1">
    <property type="entry name" value="3',5'-CYCLIC-NUCLEOTIDE PHOSPHODIESTERASE 1"/>
    <property type="match status" value="1"/>
</dbReference>
<feature type="region of interest" description="Disordered" evidence="1">
    <location>
        <begin position="275"/>
        <end position="300"/>
    </location>
</feature>
<evidence type="ECO:0000256" key="1">
    <source>
        <dbReference type="SAM" id="MobiDB-lite"/>
    </source>
</evidence>
<dbReference type="PANTHER" id="PTHR28283">
    <property type="entry name" value="3',5'-CYCLIC-NUCLEOTIDE PHOSPHODIESTERASE 1"/>
    <property type="match status" value="1"/>
</dbReference>
<dbReference type="EMBL" id="ML769398">
    <property type="protein sequence ID" value="KAE9407038.1"/>
    <property type="molecule type" value="Genomic_DNA"/>
</dbReference>
<dbReference type="Pfam" id="PF02112">
    <property type="entry name" value="PDEase_II"/>
    <property type="match status" value="1"/>
</dbReference>
<dbReference type="Proteomes" id="UP000799118">
    <property type="component" value="Unassembled WGS sequence"/>
</dbReference>
<proteinExistence type="predicted"/>
<protein>
    <recommendedName>
        <fullName evidence="4">Cyclic-AMP phosphodiesterase</fullName>
    </recommendedName>
</protein>
<dbReference type="Gene3D" id="3.60.15.10">
    <property type="entry name" value="Ribonuclease Z/Hydroxyacylglutathione hydrolase-like"/>
    <property type="match status" value="1"/>
</dbReference>
<dbReference type="GO" id="GO:0047555">
    <property type="term" value="F:3',5'-cyclic-GMP phosphodiesterase activity"/>
    <property type="evidence" value="ECO:0007669"/>
    <property type="project" value="TreeGrafter"/>
</dbReference>
<gene>
    <name evidence="2" type="ORF">BT96DRAFT_851024</name>
</gene>
<sequence length="362" mass="39889">MAQAVPEPAFDLVVVGSGGGPNEDDLSGYLLKPYNQNWDGGIVALEAGSGVGTLRRLVGLQPELLQDPGETRTYSASQVYSFVRCFLITHAHLDHISSLVLSTGSLGGLRKRIYANTETLEALEGVYNWKLWPNLASYDENDEDYKLLYSPLVPNGKYHTIFPDISVQAVPINHGITESGPYTSTAFFIRSNSHPSKREFLFFGDVEPDSVTSSTPKTINVWRKAAPMIPNTLSTIFIECSWLSGREDEMLYGHLTPEHLRDELIALATEVYHSRGGESSASTSRLRPQRKRQKRNPSSDELRGVLTGVRVYIIHCKDQPIPLDGPPTSAREIIVGQVRSLVQAAELGAEILSADQGMHITI</sequence>
<name>A0A6A4ICL4_9AGAR</name>
<dbReference type="SUPFAM" id="SSF56281">
    <property type="entry name" value="Metallo-hydrolase/oxidoreductase"/>
    <property type="match status" value="1"/>
</dbReference>
<organism evidence="2 3">
    <name type="scientific">Gymnopus androsaceus JB14</name>
    <dbReference type="NCBI Taxonomy" id="1447944"/>
    <lineage>
        <taxon>Eukaryota</taxon>
        <taxon>Fungi</taxon>
        <taxon>Dikarya</taxon>
        <taxon>Basidiomycota</taxon>
        <taxon>Agaricomycotina</taxon>
        <taxon>Agaricomycetes</taxon>
        <taxon>Agaricomycetidae</taxon>
        <taxon>Agaricales</taxon>
        <taxon>Marasmiineae</taxon>
        <taxon>Omphalotaceae</taxon>
        <taxon>Gymnopus</taxon>
    </lineage>
</organism>
<dbReference type="AlphaFoldDB" id="A0A6A4ICL4"/>
<feature type="compositionally biased region" description="Polar residues" evidence="1">
    <location>
        <begin position="277"/>
        <end position="286"/>
    </location>
</feature>
<evidence type="ECO:0000313" key="3">
    <source>
        <dbReference type="Proteomes" id="UP000799118"/>
    </source>
</evidence>
<evidence type="ECO:0000313" key="2">
    <source>
        <dbReference type="EMBL" id="KAE9407038.1"/>
    </source>
</evidence>
<dbReference type="PRINTS" id="PR00388">
    <property type="entry name" value="PDIESTERASE2"/>
</dbReference>
<dbReference type="CDD" id="cd07735">
    <property type="entry name" value="class_II_PDE_MBL-fold"/>
    <property type="match status" value="1"/>
</dbReference>
<evidence type="ECO:0008006" key="4">
    <source>
        <dbReference type="Google" id="ProtNLM"/>
    </source>
</evidence>
<dbReference type="InterPro" id="IPR036866">
    <property type="entry name" value="RibonucZ/Hydroxyglut_hydro"/>
</dbReference>
<accession>A0A6A4ICL4</accession>
<keyword evidence="3" id="KW-1185">Reference proteome</keyword>